<dbReference type="VEuPathDB" id="FungiDB:H257_07341"/>
<evidence type="ECO:0000313" key="4">
    <source>
        <dbReference type="Proteomes" id="UP000265716"/>
    </source>
</evidence>
<dbReference type="SMART" id="SM00674">
    <property type="entry name" value="CENPB"/>
    <property type="match status" value="1"/>
</dbReference>
<dbReference type="Proteomes" id="UP000265716">
    <property type="component" value="Unassembled WGS sequence"/>
</dbReference>
<dbReference type="AlphaFoldDB" id="A0A397DKQ3"/>
<name>A0A397DKQ3_APHAT</name>
<reference evidence="3 4" key="1">
    <citation type="submission" date="2018-08" db="EMBL/GenBank/DDBJ databases">
        <title>Aphanomyces genome sequencing and annotation.</title>
        <authorList>
            <person name="Minardi D."/>
            <person name="Oidtmann B."/>
            <person name="Van Der Giezen M."/>
            <person name="Studholme D.J."/>
        </authorList>
    </citation>
    <scope>NUCLEOTIDE SEQUENCE [LARGE SCALE GENOMIC DNA]</scope>
    <source>
        <strain evidence="3 4">SA</strain>
    </source>
</reference>
<evidence type="ECO:0000259" key="2">
    <source>
        <dbReference type="PROSITE" id="PS51253"/>
    </source>
</evidence>
<dbReference type="InterPro" id="IPR009057">
    <property type="entry name" value="Homeodomain-like_sf"/>
</dbReference>
<evidence type="ECO:0000313" key="3">
    <source>
        <dbReference type="EMBL" id="RHY67066.1"/>
    </source>
</evidence>
<proteinExistence type="predicted"/>
<comment type="caution">
    <text evidence="3">The sequence shown here is derived from an EMBL/GenBank/DDBJ whole genome shotgun (WGS) entry which is preliminary data.</text>
</comment>
<dbReference type="GO" id="GO:0003677">
    <property type="term" value="F:DNA binding"/>
    <property type="evidence" value="ECO:0007669"/>
    <property type="project" value="UniProtKB-KW"/>
</dbReference>
<accession>A0A397DKQ3</accession>
<dbReference type="PROSITE" id="PS51253">
    <property type="entry name" value="HTH_CENPB"/>
    <property type="match status" value="1"/>
</dbReference>
<dbReference type="Pfam" id="PF03221">
    <property type="entry name" value="HTH_Tnp_Tc5"/>
    <property type="match status" value="1"/>
</dbReference>
<sequence>MVPRPRGRYKRHELDRAVRAVLDGEKGTIVAARAMIPYKTLMKTVREAKAGTIKAPLRRGPKPRLPPTCEADLVAWIVAMQQDGYPVDRQVIVVKANQLLRRLDPSLAVTAGWYRRFRARHLELANRVAQVISHARNAVTMDGVNLLFDSMVEIIKAHDLSPDRIFNMDETAFASRKKSKSVVALKGVLPTNVISGFRATGLWPLSQEQMIKRYNLFKNCGVPKTYVEALWIERQLVSRSEVLRLPTKGKQITTRKRIDVGGRILTLALLKDMDKTKAERHEAAKRKNALLLKRGKRGSKLTMSPTGKKWARLAAKLGLVPLPNGETTRSVSNVEVVV</sequence>
<dbReference type="InterPro" id="IPR006600">
    <property type="entry name" value="HTH_CenpB_DNA-bd_dom"/>
</dbReference>
<dbReference type="EMBL" id="QUTC01003995">
    <property type="protein sequence ID" value="RHY67066.1"/>
    <property type="molecule type" value="Genomic_DNA"/>
</dbReference>
<feature type="domain" description="HTH CENPB-type" evidence="2">
    <location>
        <begin position="57"/>
        <end position="127"/>
    </location>
</feature>
<dbReference type="Gene3D" id="1.10.10.60">
    <property type="entry name" value="Homeodomain-like"/>
    <property type="match status" value="1"/>
</dbReference>
<evidence type="ECO:0000256" key="1">
    <source>
        <dbReference type="ARBA" id="ARBA00023125"/>
    </source>
</evidence>
<keyword evidence="1" id="KW-0238">DNA-binding</keyword>
<dbReference type="SUPFAM" id="SSF46689">
    <property type="entry name" value="Homeodomain-like"/>
    <property type="match status" value="1"/>
</dbReference>
<organism evidence="3 4">
    <name type="scientific">Aphanomyces astaci</name>
    <name type="common">Crayfish plague agent</name>
    <dbReference type="NCBI Taxonomy" id="112090"/>
    <lineage>
        <taxon>Eukaryota</taxon>
        <taxon>Sar</taxon>
        <taxon>Stramenopiles</taxon>
        <taxon>Oomycota</taxon>
        <taxon>Saprolegniomycetes</taxon>
        <taxon>Saprolegniales</taxon>
        <taxon>Verrucalvaceae</taxon>
        <taxon>Aphanomyces</taxon>
    </lineage>
</organism>
<protein>
    <recommendedName>
        <fullName evidence="2">HTH CENPB-type domain-containing protein</fullName>
    </recommendedName>
</protein>
<gene>
    <name evidence="3" type="ORF">DYB38_006919</name>
</gene>